<accession>A0ABD1WJZ0</accession>
<reference evidence="2" key="1">
    <citation type="submission" date="2024-07" db="EMBL/GenBank/DDBJ databases">
        <title>Two chromosome-level genome assemblies of Korean endemic species Abeliophyllum distichum and Forsythia ovata (Oleaceae).</title>
        <authorList>
            <person name="Jang H."/>
        </authorList>
    </citation>
    <scope>NUCLEOTIDE SEQUENCE [LARGE SCALE GENOMIC DNA]</scope>
</reference>
<evidence type="ECO:0000313" key="2">
    <source>
        <dbReference type="Proteomes" id="UP001604277"/>
    </source>
</evidence>
<protein>
    <submittedName>
        <fullName evidence="1">Uncharacterized protein</fullName>
    </submittedName>
</protein>
<evidence type="ECO:0000313" key="1">
    <source>
        <dbReference type="EMBL" id="KAL2550001.1"/>
    </source>
</evidence>
<keyword evidence="2" id="KW-1185">Reference proteome</keyword>
<dbReference type="Proteomes" id="UP001604277">
    <property type="component" value="Unassembled WGS sequence"/>
</dbReference>
<dbReference type="EMBL" id="JBFOLJ010000003">
    <property type="protein sequence ID" value="KAL2550001.1"/>
    <property type="molecule type" value="Genomic_DNA"/>
</dbReference>
<dbReference type="AlphaFoldDB" id="A0ABD1WJZ0"/>
<organism evidence="1 2">
    <name type="scientific">Forsythia ovata</name>
    <dbReference type="NCBI Taxonomy" id="205694"/>
    <lineage>
        <taxon>Eukaryota</taxon>
        <taxon>Viridiplantae</taxon>
        <taxon>Streptophyta</taxon>
        <taxon>Embryophyta</taxon>
        <taxon>Tracheophyta</taxon>
        <taxon>Spermatophyta</taxon>
        <taxon>Magnoliopsida</taxon>
        <taxon>eudicotyledons</taxon>
        <taxon>Gunneridae</taxon>
        <taxon>Pentapetalae</taxon>
        <taxon>asterids</taxon>
        <taxon>lamiids</taxon>
        <taxon>Lamiales</taxon>
        <taxon>Oleaceae</taxon>
        <taxon>Forsythieae</taxon>
        <taxon>Forsythia</taxon>
    </lineage>
</organism>
<proteinExistence type="predicted"/>
<gene>
    <name evidence="1" type="ORF">Fot_11531</name>
</gene>
<sequence>MVCLSTGYGQQSIALDAKVFAVDGAMSSRFVSAECSFLHTSGKSSGLRLYTLGTMSEGLVNGNGSGSNHTLGWRWAGHLCLLLDFVPFMCLKPLVAGILHEVEFEHVEILAGMNKVDTLNYL</sequence>
<comment type="caution">
    <text evidence="1">The sequence shown here is derived from an EMBL/GenBank/DDBJ whole genome shotgun (WGS) entry which is preliminary data.</text>
</comment>
<name>A0ABD1WJZ0_9LAMI</name>